<organism evidence="3 5">
    <name type="scientific">Clostridium coskatii</name>
    <dbReference type="NCBI Taxonomy" id="1705578"/>
    <lineage>
        <taxon>Bacteria</taxon>
        <taxon>Bacillati</taxon>
        <taxon>Bacillota</taxon>
        <taxon>Clostridia</taxon>
        <taxon>Eubacteriales</taxon>
        <taxon>Clostridiaceae</taxon>
        <taxon>Clostridium</taxon>
    </lineage>
</organism>
<dbReference type="EMBL" id="LITQ01000013">
    <property type="protein sequence ID" value="OAA93368.1"/>
    <property type="molecule type" value="Genomic_DNA"/>
</dbReference>
<feature type="transmembrane region" description="Helical" evidence="1">
    <location>
        <begin position="52"/>
        <end position="78"/>
    </location>
</feature>
<evidence type="ECO:0000313" key="3">
    <source>
        <dbReference type="EMBL" id="OAA93368.1"/>
    </source>
</evidence>
<dbReference type="GO" id="GO:0051301">
    <property type="term" value="P:cell division"/>
    <property type="evidence" value="ECO:0007669"/>
    <property type="project" value="UniProtKB-KW"/>
</dbReference>
<dbReference type="Gene3D" id="2.30.42.10">
    <property type="match status" value="1"/>
</dbReference>
<accession>A0A166T7A6</accession>
<comment type="caution">
    <text evidence="3">The sequence shown here is derived from an EMBL/GenBank/DDBJ whole genome shotgun (WGS) entry which is preliminary data.</text>
</comment>
<evidence type="ECO:0000256" key="1">
    <source>
        <dbReference type="SAM" id="Phobius"/>
    </source>
</evidence>
<reference evidence="3 5" key="1">
    <citation type="journal article" date="2015" name="Biotechnol. Bioeng.">
        <title>Genome sequence and phenotypic characterization of Caulobacter segnis.</title>
        <authorList>
            <person name="Patel S."/>
            <person name="Fletcher B."/>
            <person name="Scott D.C."/>
            <person name="Ely B."/>
        </authorList>
    </citation>
    <scope>NUCLEOTIDE SEQUENCE [LARGE SCALE GENOMIC DNA]</scope>
    <source>
        <strain evidence="3 5">PS02</strain>
    </source>
</reference>
<protein>
    <submittedName>
        <fullName evidence="3">Cell division topological determinant MinJ</fullName>
    </submittedName>
</protein>
<keyword evidence="6" id="KW-1185">Reference proteome</keyword>
<evidence type="ECO:0000313" key="6">
    <source>
        <dbReference type="Proteomes" id="UP000093694"/>
    </source>
</evidence>
<dbReference type="EMBL" id="LROR01000057">
    <property type="protein sequence ID" value="OBR92494.1"/>
    <property type="molecule type" value="Genomic_DNA"/>
</dbReference>
<dbReference type="PROSITE" id="PS50106">
    <property type="entry name" value="PDZ"/>
    <property type="match status" value="1"/>
</dbReference>
<feature type="transmembrane region" description="Helical" evidence="1">
    <location>
        <begin position="140"/>
        <end position="160"/>
    </location>
</feature>
<keyword evidence="3" id="KW-0131">Cell cycle</keyword>
<name>A0A166T7A6_9CLOT</name>
<dbReference type="SMART" id="SM00228">
    <property type="entry name" value="PDZ"/>
    <property type="match status" value="1"/>
</dbReference>
<dbReference type="SUPFAM" id="SSF50156">
    <property type="entry name" value="PDZ domain-like"/>
    <property type="match status" value="1"/>
</dbReference>
<proteinExistence type="predicted"/>
<keyword evidence="1" id="KW-1133">Transmembrane helix</keyword>
<dbReference type="InterPro" id="IPR036034">
    <property type="entry name" value="PDZ_sf"/>
</dbReference>
<gene>
    <name evidence="3" type="primary">minJ</name>
    <name evidence="4" type="ORF">CLCOS_29570</name>
    <name evidence="3" type="ORF">WX73_00060</name>
</gene>
<reference evidence="4 6" key="2">
    <citation type="journal article" date="2016" name="Front. Microbiol.">
        <title>Industrial Acetogenic Biocatalysts: A Comparative Metabolic and Genomic Analysis.</title>
        <authorList>
            <person name="Bengelsdorf F."/>
            <person name="Poehlein A."/>
            <person name="Sonja S."/>
            <person name="Erz C."/>
            <person name="Hummel T."/>
            <person name="Hoffmeister S."/>
            <person name="Daniel R."/>
            <person name="Durre P."/>
        </authorList>
    </citation>
    <scope>NUCLEOTIDE SEQUENCE [LARGE SCALE GENOMIC DNA]</scope>
    <source>
        <strain evidence="4 6">PTA-10522</strain>
    </source>
</reference>
<feature type="transmembrane region" description="Helical" evidence="1">
    <location>
        <begin position="258"/>
        <end position="279"/>
    </location>
</feature>
<sequence length="433" mass="48320">MILLYTLKSIAFALTEPYLIIILAVLALVLYRKNKQITVMQKMIIGERVNSPFELTMSQIVIGIFAGVVITTIMSYLGIVFDESSSVDLVFLASIIFMFFNPRFICFSYSGAVLGFLSLTMAILSSKFNLPNLNFLKIDVVALMSMVAVIHFVEGILIILDGKTGSIPVFTSKGGSIIGGFALRRYWIVPVAIFFMIHDKSAIASSWQVSLPGWWPIVKTSIPFNILKNAVLTLMPFYAVVGYNSVTFTKSVKEKSRISGVIVMLYGIILFGIAQLAVLNIVLKFFVVIFAPLAHEGIIILQRYLENRGAPKYISSSEGIMVLAVAPNSPASEMGIKTGDLLVEVNGEKIESEDRITEIVKEYSNFIWFKVKNVSGALEQVSYNKMNKDKRLGIVFVPRKVPKDSMVVKFDKSRFSQMLNDMKNKDKDKDKDD</sequence>
<feature type="domain" description="PDZ" evidence="2">
    <location>
        <begin position="319"/>
        <end position="375"/>
    </location>
</feature>
<dbReference type="InterPro" id="IPR001478">
    <property type="entry name" value="PDZ"/>
</dbReference>
<dbReference type="AlphaFoldDB" id="A0A166T7A6"/>
<dbReference type="PATRIC" id="fig|1705578.3.peg.444"/>
<feature type="transmembrane region" description="Helical" evidence="1">
    <location>
        <begin position="12"/>
        <end position="31"/>
    </location>
</feature>
<keyword evidence="1" id="KW-0812">Transmembrane</keyword>
<keyword evidence="1" id="KW-0472">Membrane</keyword>
<dbReference type="Proteomes" id="UP000093694">
    <property type="component" value="Unassembled WGS sequence"/>
</dbReference>
<evidence type="ECO:0000313" key="5">
    <source>
        <dbReference type="Proteomes" id="UP000077384"/>
    </source>
</evidence>
<feature type="transmembrane region" description="Helical" evidence="1">
    <location>
        <begin position="226"/>
        <end position="246"/>
    </location>
</feature>
<evidence type="ECO:0000313" key="4">
    <source>
        <dbReference type="EMBL" id="OBR92494.1"/>
    </source>
</evidence>
<dbReference type="Proteomes" id="UP000077384">
    <property type="component" value="Unassembled WGS sequence"/>
</dbReference>
<dbReference type="InterPro" id="IPR041489">
    <property type="entry name" value="PDZ_6"/>
</dbReference>
<keyword evidence="3" id="KW-0132">Cell division</keyword>
<dbReference type="Pfam" id="PF17820">
    <property type="entry name" value="PDZ_6"/>
    <property type="match status" value="1"/>
</dbReference>
<dbReference type="RefSeq" id="WP_063600958.1">
    <property type="nucleotide sequence ID" value="NZ_LITQ01000013.1"/>
</dbReference>
<evidence type="ECO:0000259" key="2">
    <source>
        <dbReference type="PROSITE" id="PS50106"/>
    </source>
</evidence>